<protein>
    <submittedName>
        <fullName evidence="1">Nucleoside 2-deoxyribosyltransferase</fullName>
    </submittedName>
</protein>
<sequence length="112" mass="12544">MKKVFIVVPFNQLVDTQLPRYLVRELLLKREGSLVLNPAVLPLGLEESEYAKICMALLSIAQEVHFLPGWESDRVSRALHAMAQTGEQVIHLDGLVSVSASHVERGCYEQES</sequence>
<reference evidence="1" key="1">
    <citation type="submission" date="2017-10" db="EMBL/GenBank/DDBJ databases">
        <authorList>
            <person name="Colston S.M."/>
            <person name="Graf J."/>
        </authorList>
    </citation>
    <scope>NUCLEOTIDE SEQUENCE</scope>
    <source>
        <strain evidence="1">BAQ071013-135</strain>
    </source>
</reference>
<gene>
    <name evidence="1" type="ORF">CF123_18070</name>
</gene>
<dbReference type="RefSeq" id="WP_139495225.1">
    <property type="nucleotide sequence ID" value="NZ_CAWORL010000018.1"/>
</dbReference>
<accession>A0AAX2UPV1</accession>
<dbReference type="InterPro" id="IPR025518">
    <property type="entry name" value="DUF4406"/>
</dbReference>
<dbReference type="Pfam" id="PF14359">
    <property type="entry name" value="DUF4406"/>
    <property type="match status" value="1"/>
</dbReference>
<dbReference type="EMBL" id="PDXJ01000025">
    <property type="protein sequence ID" value="TND52024.1"/>
    <property type="molecule type" value="Genomic_DNA"/>
</dbReference>
<dbReference type="AlphaFoldDB" id="A0AAX2UPV1"/>
<evidence type="ECO:0000313" key="1">
    <source>
        <dbReference type="EMBL" id="TND52024.1"/>
    </source>
</evidence>
<reference evidence="1" key="2">
    <citation type="journal article" date="2019" name="PLoS ONE">
        <title>Identification and characterization of putative Aeromonas spp. T3SS effectors.</title>
        <authorList>
            <person name="Rangel L.T."/>
            <person name="Marden J."/>
            <person name="Colston S."/>
            <person name="Setubal J.C."/>
            <person name="Graf J."/>
            <person name="Gogarten J.P."/>
        </authorList>
    </citation>
    <scope>NUCLEOTIDE SEQUENCE</scope>
    <source>
        <strain evidence="1">BAQ071013-135</strain>
    </source>
</reference>
<dbReference type="SUPFAM" id="SSF52309">
    <property type="entry name" value="N-(deoxy)ribosyltransferase-like"/>
    <property type="match status" value="1"/>
</dbReference>
<dbReference type="Proteomes" id="UP000796104">
    <property type="component" value="Unassembled WGS sequence"/>
</dbReference>
<proteinExistence type="predicted"/>
<evidence type="ECO:0000313" key="2">
    <source>
        <dbReference type="Proteomes" id="UP000796104"/>
    </source>
</evidence>
<organism evidence="1 2">
    <name type="scientific">Aeromonas veronii</name>
    <dbReference type="NCBI Taxonomy" id="654"/>
    <lineage>
        <taxon>Bacteria</taxon>
        <taxon>Pseudomonadati</taxon>
        <taxon>Pseudomonadota</taxon>
        <taxon>Gammaproteobacteria</taxon>
        <taxon>Aeromonadales</taxon>
        <taxon>Aeromonadaceae</taxon>
        <taxon>Aeromonas</taxon>
    </lineage>
</organism>
<comment type="caution">
    <text evidence="1">The sequence shown here is derived from an EMBL/GenBank/DDBJ whole genome shotgun (WGS) entry which is preliminary data.</text>
</comment>
<name>A0AAX2UPV1_AERVE</name>